<feature type="compositionally biased region" description="Polar residues" evidence="4">
    <location>
        <begin position="601"/>
        <end position="614"/>
    </location>
</feature>
<dbReference type="InterPro" id="IPR051722">
    <property type="entry name" value="Endocytosis_PI4K-reg_protein"/>
</dbReference>
<feature type="compositionally biased region" description="Low complexity" evidence="4">
    <location>
        <begin position="768"/>
        <end position="778"/>
    </location>
</feature>
<dbReference type="PROSITE" id="PS50005">
    <property type="entry name" value="TPR"/>
    <property type="match status" value="1"/>
</dbReference>
<accession>A0A286U5Y0</accession>
<evidence type="ECO:0000256" key="3">
    <source>
        <dbReference type="PROSITE-ProRule" id="PRU00339"/>
    </source>
</evidence>
<dbReference type="PANTHER" id="PTHR23083">
    <property type="entry name" value="TETRATRICOPEPTIDE REPEAT PROTEIN, TPR"/>
    <property type="match status" value="1"/>
</dbReference>
<dbReference type="InterPro" id="IPR011990">
    <property type="entry name" value="TPR-like_helical_dom_sf"/>
</dbReference>
<dbReference type="SUPFAM" id="SSF48452">
    <property type="entry name" value="TPR-like"/>
    <property type="match status" value="2"/>
</dbReference>
<comment type="caution">
    <text evidence="5">The sequence shown here is derived from an EMBL/GenBank/DDBJ whole genome shotgun (WGS) entry which is preliminary data.</text>
</comment>
<dbReference type="PANTHER" id="PTHR23083:SF464">
    <property type="entry name" value="TETRATRICOPEPTIDE REPEAT DOMAIN 7, ISOFORM A"/>
    <property type="match status" value="1"/>
</dbReference>
<feature type="region of interest" description="Disordered" evidence="4">
    <location>
        <begin position="699"/>
        <end position="733"/>
    </location>
</feature>
<organism evidence="5 6">
    <name type="scientific">Pyrrhoderma noxium</name>
    <dbReference type="NCBI Taxonomy" id="2282107"/>
    <lineage>
        <taxon>Eukaryota</taxon>
        <taxon>Fungi</taxon>
        <taxon>Dikarya</taxon>
        <taxon>Basidiomycota</taxon>
        <taxon>Agaricomycotina</taxon>
        <taxon>Agaricomycetes</taxon>
        <taxon>Hymenochaetales</taxon>
        <taxon>Hymenochaetaceae</taxon>
        <taxon>Pyrrhoderma</taxon>
    </lineage>
</organism>
<proteinExistence type="inferred from homology"/>
<feature type="region of interest" description="Disordered" evidence="4">
    <location>
        <begin position="762"/>
        <end position="801"/>
    </location>
</feature>
<evidence type="ECO:0008006" key="7">
    <source>
        <dbReference type="Google" id="ProtNLM"/>
    </source>
</evidence>
<dbReference type="AlphaFoldDB" id="A0A286U5Y0"/>
<feature type="region of interest" description="Disordered" evidence="4">
    <location>
        <begin position="597"/>
        <end position="624"/>
    </location>
</feature>
<evidence type="ECO:0000313" key="5">
    <source>
        <dbReference type="EMBL" id="PAV14970.1"/>
    </source>
</evidence>
<dbReference type="OrthoDB" id="29013at2759"/>
<feature type="compositionally biased region" description="Basic and acidic residues" evidence="4">
    <location>
        <begin position="780"/>
        <end position="799"/>
    </location>
</feature>
<dbReference type="Pfam" id="PF13181">
    <property type="entry name" value="TPR_8"/>
    <property type="match status" value="1"/>
</dbReference>
<gene>
    <name evidence="5" type="ORF">PNOK_0952300</name>
</gene>
<dbReference type="Proteomes" id="UP000217199">
    <property type="component" value="Unassembled WGS sequence"/>
</dbReference>
<name>A0A286U5Y0_9AGAM</name>
<comment type="function">
    <text evidence="1">Involved in endocytosis.</text>
</comment>
<dbReference type="EMBL" id="NBII01000011">
    <property type="protein sequence ID" value="PAV14970.1"/>
    <property type="molecule type" value="Genomic_DNA"/>
</dbReference>
<reference evidence="5 6" key="1">
    <citation type="journal article" date="2017" name="Mol. Ecol.">
        <title>Comparative and population genomic landscape of Phellinus noxius: A hypervariable fungus causing root rot in trees.</title>
        <authorList>
            <person name="Chung C.L."/>
            <person name="Lee T.J."/>
            <person name="Akiba M."/>
            <person name="Lee H.H."/>
            <person name="Kuo T.H."/>
            <person name="Liu D."/>
            <person name="Ke H.M."/>
            <person name="Yokoi T."/>
            <person name="Roa M.B."/>
            <person name="Lu M.J."/>
            <person name="Chang Y.Y."/>
            <person name="Ann P.J."/>
            <person name="Tsai J.N."/>
            <person name="Chen C.Y."/>
            <person name="Tzean S.S."/>
            <person name="Ota Y."/>
            <person name="Hattori T."/>
            <person name="Sahashi N."/>
            <person name="Liou R.F."/>
            <person name="Kikuchi T."/>
            <person name="Tsai I.J."/>
        </authorList>
    </citation>
    <scope>NUCLEOTIDE SEQUENCE [LARGE SCALE GENOMIC DNA]</scope>
    <source>
        <strain evidence="5 6">FFPRI411160</strain>
    </source>
</reference>
<keyword evidence="6" id="KW-1185">Reference proteome</keyword>
<comment type="similarity">
    <text evidence="2">Belongs to the YPP1 family.</text>
</comment>
<dbReference type="InParanoid" id="A0A286U5Y0"/>
<sequence>MEEVKEKYYWNQVQAALLSGHWNSPTPAKALKGSVLPWSELFRKAKKHSKQSDFPEAASQAYFLSVLLEDAEKAYEGLQHIQSSNEYVNQIKAYFAYALDRPSECLEFISGVSFVEQLAPSHPALLVTTVDEKSKEISGPYIPSELDEKNSWTFMEALRSICLEGMAQERLSPGSPSQALASFDKGIDLLCTHSVTKSPSSRPNVDNFESFNRYAELWRWAERILWRTITLSSQYRSIEATFPALRAYSLHSVHWPPTFQHSHRSTICFLYLRALILLSPHSHLFQGKNQWMTELRRVVSESRHILGASTHFPTAGERNVLVEEFVDFCIAAWESAGSEFDQTSWVIDILWWATRLTFNSPRILRHLSRLLHIAGDNELAKRVVRLYVQVVKKARETGTMNTNGEDTHDTDATEPDTLWVQTLVQGARMLCRVPGSVKEAREAEELIKLARERVRNLSSHSIASVDLADGICKSILAIREQEPDRRGELLSKSVGLLLRAVEYDPTPSACFHAALALSRPIPERDLEKAVALSRRAVEAEPKELRYWHLLALLAAKQGEWKQARGVLEAAIEMAEVSELQNQAIEENGIKVHDFAHENGKTSHMSPDPLTTTQPEDAAPKAQSSPLLIDPATKSIPQASTLFQPSLDRPLATQREQFEYALQLRMTQIAITELAEGPESVEACWLEVFEWYSQRRDIITTGSTRPSMDTRTPSPYQETQVSMQAPNEGDNGSVALATSTENSIASADAITIKSPVRSSIDRSVEAGTSDSIDASFSSSNNKERERTSGESHVSERDTKGKRVQQMLKNQVHKQQARINTISKKIGHGVSRSSSSIHRSNSVPDLHAMLANTGPYQASSIHSRRRFSFSSRIHRPEKVQAESVAESLPPPVPPISTSMQENTKKNRGARERRLLSDLWLMSAATFRRLEKLDQTRGAIQEAECLDEENEAVWVQLGLYFVAKGDEGKAIEAFQKALFISQDDISASIHLCHLYLSSRSSLIRSSSYGALDIATGMLEALTHGPGWDVAEAWYLLSKAYGLQGRKERERNCLMFALGLSEVRGVRDVGSAIGWCL</sequence>
<feature type="repeat" description="TPR" evidence="3">
    <location>
        <begin position="948"/>
        <end position="981"/>
    </location>
</feature>
<dbReference type="InterPro" id="IPR019734">
    <property type="entry name" value="TPR_rpt"/>
</dbReference>
<protein>
    <recommendedName>
        <fullName evidence="7">Filamentation</fullName>
    </recommendedName>
</protein>
<evidence type="ECO:0000256" key="1">
    <source>
        <dbReference type="ARBA" id="ARBA00002550"/>
    </source>
</evidence>
<dbReference type="Gene3D" id="1.25.40.10">
    <property type="entry name" value="Tetratricopeptide repeat domain"/>
    <property type="match status" value="2"/>
</dbReference>
<feature type="region of interest" description="Disordered" evidence="4">
    <location>
        <begin position="876"/>
        <end position="905"/>
    </location>
</feature>
<dbReference type="STRING" id="2282107.A0A286U5Y0"/>
<dbReference type="SMART" id="SM00028">
    <property type="entry name" value="TPR"/>
    <property type="match status" value="3"/>
</dbReference>
<evidence type="ECO:0000313" key="6">
    <source>
        <dbReference type="Proteomes" id="UP000217199"/>
    </source>
</evidence>
<evidence type="ECO:0000256" key="4">
    <source>
        <dbReference type="SAM" id="MobiDB-lite"/>
    </source>
</evidence>
<evidence type="ECO:0000256" key="2">
    <source>
        <dbReference type="ARBA" id="ARBA00038251"/>
    </source>
</evidence>
<keyword evidence="3" id="KW-0802">TPR repeat</keyword>
<feature type="compositionally biased region" description="Polar residues" evidence="4">
    <location>
        <begin position="699"/>
        <end position="724"/>
    </location>
</feature>